<dbReference type="RefSeq" id="WP_338397520.1">
    <property type="nucleotide sequence ID" value="NZ_AP025292.1"/>
</dbReference>
<dbReference type="EMBL" id="AP025292">
    <property type="protein sequence ID" value="BDC98154.1"/>
    <property type="molecule type" value="Genomic_DNA"/>
</dbReference>
<reference evidence="1 2" key="1">
    <citation type="submission" date="2021-12" db="EMBL/GenBank/DDBJ databases">
        <title>Genome sequencing of bacteria with rrn-lacking chromosome and rrn-plasmid.</title>
        <authorList>
            <person name="Anda M."/>
            <person name="Iwasaki W."/>
        </authorList>
    </citation>
    <scope>NUCLEOTIDE SEQUENCE [LARGE SCALE GENOMIC DNA]</scope>
    <source>
        <strain evidence="1 2">NBRC 101262</strain>
    </source>
</reference>
<proteinExistence type="predicted"/>
<name>A0ABM7VBT6_9BACT</name>
<accession>A0ABM7VBT6</accession>
<sequence length="103" mass="12149">MNSETSNQSKVSFEKTHTIELIDNDFTTEEANELLTHLLRSKIKFLKHQRFSSYERFGIHSEHTNQRITALEHELERLHALLRSVKNKDQVLSLNCEVQIKFP</sequence>
<gene>
    <name evidence="1" type="ORF">PEPS_04350</name>
</gene>
<keyword evidence="2" id="KW-1185">Reference proteome</keyword>
<evidence type="ECO:0000313" key="2">
    <source>
        <dbReference type="Proteomes" id="UP001354989"/>
    </source>
</evidence>
<organism evidence="1 2">
    <name type="scientific">Persicobacter psychrovividus</name>
    <dbReference type="NCBI Taxonomy" id="387638"/>
    <lineage>
        <taxon>Bacteria</taxon>
        <taxon>Pseudomonadati</taxon>
        <taxon>Bacteroidota</taxon>
        <taxon>Cytophagia</taxon>
        <taxon>Cytophagales</taxon>
        <taxon>Persicobacteraceae</taxon>
        <taxon>Persicobacter</taxon>
    </lineage>
</organism>
<evidence type="ECO:0000313" key="1">
    <source>
        <dbReference type="EMBL" id="BDC98154.1"/>
    </source>
</evidence>
<protein>
    <recommendedName>
        <fullName evidence="3">50S ribosomal protein L29</fullName>
    </recommendedName>
</protein>
<dbReference type="Proteomes" id="UP001354989">
    <property type="component" value="Chromosome"/>
</dbReference>
<evidence type="ECO:0008006" key="3">
    <source>
        <dbReference type="Google" id="ProtNLM"/>
    </source>
</evidence>